<feature type="signal peptide" evidence="2">
    <location>
        <begin position="1"/>
        <end position="42"/>
    </location>
</feature>
<dbReference type="Gene3D" id="2.60.450.10">
    <property type="entry name" value="Lipopolysaccharide (LPS) transport protein A like domain"/>
    <property type="match status" value="1"/>
</dbReference>
<sequence length="157" mass="17335">MNRERKEKRAKSKGAEAPSPALRALVLLCSFLFALFSGTASALTPDRDEPVHINARVVDINQKTGAVVYHGAVAIRQGRMRIDADRVEVRTRANKPQTARITGNPAVLRRDDDSFSARVIDYDFIQKSFSAAADANGRVHAVIQPRPKPPRDGHRNP</sequence>
<evidence type="ECO:0000313" key="4">
    <source>
        <dbReference type="EMBL" id="OGI42026.1"/>
    </source>
</evidence>
<keyword evidence="1 2" id="KW-0732">Signal</keyword>
<dbReference type="Proteomes" id="UP000179344">
    <property type="component" value="Unassembled WGS sequence"/>
</dbReference>
<dbReference type="PANTHER" id="PTHR36504">
    <property type="entry name" value="LIPOPOLYSACCHARIDE EXPORT SYSTEM PROTEIN LPTA"/>
    <property type="match status" value="1"/>
</dbReference>
<dbReference type="GO" id="GO:0017089">
    <property type="term" value="F:glycolipid transfer activity"/>
    <property type="evidence" value="ECO:0007669"/>
    <property type="project" value="TreeGrafter"/>
</dbReference>
<dbReference type="AlphaFoldDB" id="A0A1F6TAD1"/>
<evidence type="ECO:0000256" key="1">
    <source>
        <dbReference type="ARBA" id="ARBA00022729"/>
    </source>
</evidence>
<organism evidence="4 5">
    <name type="scientific">Candidatus Muproteobacteria bacterium RBG_16_65_31</name>
    <dbReference type="NCBI Taxonomy" id="1817759"/>
    <lineage>
        <taxon>Bacteria</taxon>
        <taxon>Pseudomonadati</taxon>
        <taxon>Pseudomonadota</taxon>
        <taxon>Candidatus Muproteobacteria</taxon>
    </lineage>
</organism>
<dbReference type="GO" id="GO:0009279">
    <property type="term" value="C:cell outer membrane"/>
    <property type="evidence" value="ECO:0007669"/>
    <property type="project" value="TreeGrafter"/>
</dbReference>
<name>A0A1F6TAD1_9PROT</name>
<dbReference type="InterPro" id="IPR005653">
    <property type="entry name" value="OstA-like_N"/>
</dbReference>
<comment type="caution">
    <text evidence="4">The sequence shown here is derived from an EMBL/GenBank/DDBJ whole genome shotgun (WGS) entry which is preliminary data.</text>
</comment>
<proteinExistence type="predicted"/>
<gene>
    <name evidence="4" type="ORF">A2V92_00270</name>
</gene>
<dbReference type="InterPro" id="IPR052037">
    <property type="entry name" value="LPS_export_LptA"/>
</dbReference>
<evidence type="ECO:0000256" key="2">
    <source>
        <dbReference type="SAM" id="SignalP"/>
    </source>
</evidence>
<evidence type="ECO:0000313" key="5">
    <source>
        <dbReference type="Proteomes" id="UP000179344"/>
    </source>
</evidence>
<evidence type="ECO:0000259" key="3">
    <source>
        <dbReference type="Pfam" id="PF03968"/>
    </source>
</evidence>
<reference evidence="4 5" key="1">
    <citation type="journal article" date="2016" name="Nat. Commun.">
        <title>Thousands of microbial genomes shed light on interconnected biogeochemical processes in an aquifer system.</title>
        <authorList>
            <person name="Anantharaman K."/>
            <person name="Brown C.T."/>
            <person name="Hug L.A."/>
            <person name="Sharon I."/>
            <person name="Castelle C.J."/>
            <person name="Probst A.J."/>
            <person name="Thomas B.C."/>
            <person name="Singh A."/>
            <person name="Wilkins M.J."/>
            <person name="Karaoz U."/>
            <person name="Brodie E.L."/>
            <person name="Williams K.H."/>
            <person name="Hubbard S.S."/>
            <person name="Banfield J.F."/>
        </authorList>
    </citation>
    <scope>NUCLEOTIDE SEQUENCE [LARGE SCALE GENOMIC DNA]</scope>
</reference>
<feature type="chain" id="PRO_5009225498" description="Organic solvent tolerance-like N-terminal domain-containing protein" evidence="2">
    <location>
        <begin position="43"/>
        <end position="157"/>
    </location>
</feature>
<dbReference type="Pfam" id="PF03968">
    <property type="entry name" value="LptD_N"/>
    <property type="match status" value="1"/>
</dbReference>
<protein>
    <recommendedName>
        <fullName evidence="3">Organic solvent tolerance-like N-terminal domain-containing protein</fullName>
    </recommendedName>
</protein>
<accession>A0A1F6TAD1</accession>
<dbReference type="PANTHER" id="PTHR36504:SF1">
    <property type="entry name" value="LIPOPOLYSACCHARIDE EXPORT SYSTEM PROTEIN LPTA"/>
    <property type="match status" value="1"/>
</dbReference>
<dbReference type="GO" id="GO:0015920">
    <property type="term" value="P:lipopolysaccharide transport"/>
    <property type="evidence" value="ECO:0007669"/>
    <property type="project" value="TreeGrafter"/>
</dbReference>
<feature type="domain" description="Organic solvent tolerance-like N-terminal" evidence="3">
    <location>
        <begin position="52"/>
        <end position="110"/>
    </location>
</feature>
<dbReference type="GO" id="GO:0030288">
    <property type="term" value="C:outer membrane-bounded periplasmic space"/>
    <property type="evidence" value="ECO:0007669"/>
    <property type="project" value="TreeGrafter"/>
</dbReference>
<dbReference type="EMBL" id="MFST01000163">
    <property type="protein sequence ID" value="OGI42026.1"/>
    <property type="molecule type" value="Genomic_DNA"/>
</dbReference>